<dbReference type="PANTHER" id="PTHR35526">
    <property type="entry name" value="ANTI-SIGMA-F FACTOR RSBW-RELATED"/>
    <property type="match status" value="1"/>
</dbReference>
<dbReference type="PANTHER" id="PTHR35526:SF3">
    <property type="entry name" value="ANTI-SIGMA-F FACTOR RSBW"/>
    <property type="match status" value="1"/>
</dbReference>
<dbReference type="Proteomes" id="UP000077381">
    <property type="component" value="Unassembled WGS sequence"/>
</dbReference>
<name>A0A177HK50_9ACTN</name>
<evidence type="ECO:0000256" key="1">
    <source>
        <dbReference type="ARBA" id="ARBA00022527"/>
    </source>
</evidence>
<dbReference type="SUPFAM" id="SSF55874">
    <property type="entry name" value="ATPase domain of HSP90 chaperone/DNA topoisomerase II/histidine kinase"/>
    <property type="match status" value="1"/>
</dbReference>
<proteinExistence type="predicted"/>
<dbReference type="AlphaFoldDB" id="A0A177HK50"/>
<keyword evidence="1" id="KW-0723">Serine/threonine-protein kinase</keyword>
<comment type="caution">
    <text evidence="3">The sequence shown here is derived from an EMBL/GenBank/DDBJ whole genome shotgun (WGS) entry which is preliminary data.</text>
</comment>
<organism evidence="3 4">
    <name type="scientific">Streptomyces jeddahensis</name>
    <dbReference type="NCBI Taxonomy" id="1716141"/>
    <lineage>
        <taxon>Bacteria</taxon>
        <taxon>Bacillati</taxon>
        <taxon>Actinomycetota</taxon>
        <taxon>Actinomycetes</taxon>
        <taxon>Kitasatosporales</taxon>
        <taxon>Streptomycetaceae</taxon>
        <taxon>Streptomyces</taxon>
    </lineage>
</organism>
<dbReference type="InterPro" id="IPR036890">
    <property type="entry name" value="HATPase_C_sf"/>
</dbReference>
<feature type="domain" description="Histidine kinase/HSP90-like ATPase" evidence="2">
    <location>
        <begin position="4"/>
        <end position="111"/>
    </location>
</feature>
<evidence type="ECO:0000313" key="4">
    <source>
        <dbReference type="Proteomes" id="UP000077381"/>
    </source>
</evidence>
<evidence type="ECO:0000313" key="3">
    <source>
        <dbReference type="EMBL" id="OAH10568.1"/>
    </source>
</evidence>
<dbReference type="EMBL" id="LOHS01000134">
    <property type="protein sequence ID" value="OAH10568.1"/>
    <property type="molecule type" value="Genomic_DNA"/>
</dbReference>
<dbReference type="Pfam" id="PF13581">
    <property type="entry name" value="HATPase_c_2"/>
    <property type="match status" value="1"/>
</dbReference>
<dbReference type="InterPro" id="IPR003594">
    <property type="entry name" value="HATPase_dom"/>
</dbReference>
<dbReference type="Gene3D" id="3.30.565.10">
    <property type="entry name" value="Histidine kinase-like ATPase, C-terminal domain"/>
    <property type="match status" value="1"/>
</dbReference>
<keyword evidence="3" id="KW-0418">Kinase</keyword>
<dbReference type="GO" id="GO:0004674">
    <property type="term" value="F:protein serine/threonine kinase activity"/>
    <property type="evidence" value="ECO:0007669"/>
    <property type="project" value="UniProtKB-KW"/>
</dbReference>
<dbReference type="InterPro" id="IPR050267">
    <property type="entry name" value="Anti-sigma-factor_SerPK"/>
</dbReference>
<keyword evidence="3" id="KW-0808">Transferase</keyword>
<dbReference type="PATRIC" id="fig|1716141.3.peg.6409"/>
<keyword evidence="4" id="KW-1185">Reference proteome</keyword>
<protein>
    <submittedName>
        <fullName evidence="3">Histidine kinase-, DNA gyrase B-, and HSP90-like ATPase</fullName>
    </submittedName>
</protein>
<reference evidence="3 4" key="1">
    <citation type="submission" date="2015-12" db="EMBL/GenBank/DDBJ databases">
        <title>Genome sequence of Streptomyces sp. G25.</title>
        <authorList>
            <person name="Poehlein A."/>
            <person name="Roettig A."/>
            <person name="Hiessl S."/>
            <person name="Hauschild P."/>
            <person name="Schauer J."/>
            <person name="Madkour M.H."/>
            <person name="Al-Ansari A.M."/>
            <person name="Almakishah N.H."/>
            <person name="Steinbuechel A."/>
            <person name="Daniel R."/>
        </authorList>
    </citation>
    <scope>NUCLEOTIDE SEQUENCE [LARGE SCALE GENOMIC DNA]</scope>
    <source>
        <strain evidence="4">G25(2015)</strain>
    </source>
</reference>
<dbReference type="CDD" id="cd16936">
    <property type="entry name" value="HATPase_RsbW-like"/>
    <property type="match status" value="1"/>
</dbReference>
<dbReference type="STRING" id="1716141.STSP_60960"/>
<evidence type="ECO:0000259" key="2">
    <source>
        <dbReference type="Pfam" id="PF13581"/>
    </source>
</evidence>
<sequence>MCFTSTARGARLARRLASQRLDAWGWPYGSGVNDAVTLIVAELAANAVRHGRVPGRDFRLRLTATPGVVRIEVTDARGGQPPVAEPVVPDPLSDGGRGLWLVARTAESWGVEPRTGAPGKTAWAEVAV</sequence>
<accession>A0A177HK50</accession>
<gene>
    <name evidence="3" type="ORF">STSP_60960</name>
</gene>